<dbReference type="GO" id="GO:0005506">
    <property type="term" value="F:iron ion binding"/>
    <property type="evidence" value="ECO:0007669"/>
    <property type="project" value="InterPro"/>
</dbReference>
<evidence type="ECO:0000256" key="1">
    <source>
        <dbReference type="SAM" id="SignalP"/>
    </source>
</evidence>
<evidence type="ECO:0000313" key="3">
    <source>
        <dbReference type="Proteomes" id="UP000799424"/>
    </source>
</evidence>
<feature type="chain" id="PRO_5025664225" evidence="1">
    <location>
        <begin position="20"/>
        <end position="363"/>
    </location>
</feature>
<protein>
    <submittedName>
        <fullName evidence="2">Aromatic compound dioxygenase</fullName>
    </submittedName>
</protein>
<feature type="signal peptide" evidence="1">
    <location>
        <begin position="1"/>
        <end position="19"/>
    </location>
</feature>
<keyword evidence="3" id="KW-1185">Reference proteome</keyword>
<dbReference type="OrthoDB" id="121380at2759"/>
<dbReference type="PANTHER" id="PTHR34315">
    <property type="match status" value="1"/>
</dbReference>
<evidence type="ECO:0000313" key="2">
    <source>
        <dbReference type="EMBL" id="KAF2822468.1"/>
    </source>
</evidence>
<keyword evidence="2" id="KW-0223">Dioxygenase</keyword>
<dbReference type="GO" id="GO:0016702">
    <property type="term" value="F:oxidoreductase activity, acting on single donors with incorporation of molecular oxygen, incorporation of two atoms of oxygen"/>
    <property type="evidence" value="ECO:0007669"/>
    <property type="project" value="InterPro"/>
</dbReference>
<dbReference type="AlphaFoldDB" id="A0A6A6ZNN7"/>
<dbReference type="InterPro" id="IPR015889">
    <property type="entry name" value="Intradiol_dOase_core"/>
</dbReference>
<dbReference type="Gene3D" id="2.60.130.10">
    <property type="entry name" value="Aromatic compound dioxygenase"/>
    <property type="match status" value="1"/>
</dbReference>
<keyword evidence="2" id="KW-0560">Oxidoreductase</keyword>
<sequence length="363" mass="39401">MVQFTQTLAAVLLATGVVAHPGGNTNREILRRQAHLDHPNRRSVQECKRDLVESGWVREQHLRREARLHELRVAAGFAKEHEIVRRDPAEVEENYGAEAACTLDPEATEGPYWVTGELIRQDLLTGEKGAITHLDINVIDTSGCKPVTDAYVELWGCNSTGVYTGVQAKGNGDGSATAIKTNALRGLQATGSNGTAAFITVIPGHYVGRANHLHTIIHHGAKLLPNNTIQGGTISHVGQFYIEQKFLGEVEKTPPYSTNTQKQTLNAQDALFNMGKQGGDDPVMKISLIGKTIADGLYATIDIGVNPRAKQNPQPVNMWTAEGGKPVPNSPWTGYPDTCKYCGFRPPKEKKGVDVEGETEVLG</sequence>
<dbReference type="SUPFAM" id="SSF49482">
    <property type="entry name" value="Aromatic compound dioxygenase"/>
    <property type="match status" value="1"/>
</dbReference>
<accession>A0A6A6ZNN7</accession>
<proteinExistence type="predicted"/>
<organism evidence="2 3">
    <name type="scientific">Ophiobolus disseminans</name>
    <dbReference type="NCBI Taxonomy" id="1469910"/>
    <lineage>
        <taxon>Eukaryota</taxon>
        <taxon>Fungi</taxon>
        <taxon>Dikarya</taxon>
        <taxon>Ascomycota</taxon>
        <taxon>Pezizomycotina</taxon>
        <taxon>Dothideomycetes</taxon>
        <taxon>Pleosporomycetidae</taxon>
        <taxon>Pleosporales</taxon>
        <taxon>Pleosporineae</taxon>
        <taxon>Phaeosphaeriaceae</taxon>
        <taxon>Ophiobolus</taxon>
    </lineage>
</organism>
<gene>
    <name evidence="2" type="ORF">CC86DRAFT_330042</name>
</gene>
<dbReference type="PANTHER" id="PTHR34315:SF1">
    <property type="entry name" value="INTRADIOL RING-CLEAVAGE DIOXYGENASES DOMAIN-CONTAINING PROTEIN-RELATED"/>
    <property type="match status" value="1"/>
</dbReference>
<dbReference type="EMBL" id="MU006234">
    <property type="protein sequence ID" value="KAF2822468.1"/>
    <property type="molecule type" value="Genomic_DNA"/>
</dbReference>
<dbReference type="Proteomes" id="UP000799424">
    <property type="component" value="Unassembled WGS sequence"/>
</dbReference>
<reference evidence="2" key="1">
    <citation type="journal article" date="2020" name="Stud. Mycol.">
        <title>101 Dothideomycetes genomes: a test case for predicting lifestyles and emergence of pathogens.</title>
        <authorList>
            <person name="Haridas S."/>
            <person name="Albert R."/>
            <person name="Binder M."/>
            <person name="Bloem J."/>
            <person name="Labutti K."/>
            <person name="Salamov A."/>
            <person name="Andreopoulos B."/>
            <person name="Baker S."/>
            <person name="Barry K."/>
            <person name="Bills G."/>
            <person name="Bluhm B."/>
            <person name="Cannon C."/>
            <person name="Castanera R."/>
            <person name="Culley D."/>
            <person name="Daum C."/>
            <person name="Ezra D."/>
            <person name="Gonzalez J."/>
            <person name="Henrissat B."/>
            <person name="Kuo A."/>
            <person name="Liang C."/>
            <person name="Lipzen A."/>
            <person name="Lutzoni F."/>
            <person name="Magnuson J."/>
            <person name="Mondo S."/>
            <person name="Nolan M."/>
            <person name="Ohm R."/>
            <person name="Pangilinan J."/>
            <person name="Park H.-J."/>
            <person name="Ramirez L."/>
            <person name="Alfaro M."/>
            <person name="Sun H."/>
            <person name="Tritt A."/>
            <person name="Yoshinaga Y."/>
            <person name="Zwiers L.-H."/>
            <person name="Turgeon B."/>
            <person name="Goodwin S."/>
            <person name="Spatafora J."/>
            <person name="Crous P."/>
            <person name="Grigoriev I."/>
        </authorList>
    </citation>
    <scope>NUCLEOTIDE SEQUENCE</scope>
    <source>
        <strain evidence="2">CBS 113818</strain>
    </source>
</reference>
<dbReference type="CDD" id="cd03457">
    <property type="entry name" value="intradiol_dioxygenase_like"/>
    <property type="match status" value="1"/>
</dbReference>
<keyword evidence="1" id="KW-0732">Signal</keyword>
<name>A0A6A6ZNN7_9PLEO</name>